<dbReference type="AlphaFoldDB" id="A0A368LK00"/>
<gene>
    <name evidence="2" type="ORF">CIK83_00120</name>
</gene>
<dbReference type="PANTHER" id="PTHR38775">
    <property type="entry name" value="INNER MEMBRANE PROTEIN-RELATED"/>
    <property type="match status" value="1"/>
</dbReference>
<reference evidence="2 3" key="1">
    <citation type="journal article" date="2017" name="Elife">
        <title>Extensive horizontal gene transfer in cheese-associated bacteria.</title>
        <authorList>
            <person name="Bonham K.S."/>
            <person name="Wolfe B.E."/>
            <person name="Dutton R.J."/>
        </authorList>
    </citation>
    <scope>NUCLEOTIDE SEQUENCE [LARGE SCALE GENOMIC DNA]</scope>
    <source>
        <strain evidence="2 3">JB196</strain>
    </source>
</reference>
<dbReference type="InterPro" id="IPR009525">
    <property type="entry name" value="DUF1145"/>
</dbReference>
<sequence length="90" mass="10353">MKKIINIIAKLFMLVVWGVFILNFIRPFPGFTHVALNVMAIFMIFMHGLQSLLFSGNALGKEVTLTKWEKLSIFLFGTFALIDIKNKYLK</sequence>
<keyword evidence="1" id="KW-0472">Membrane</keyword>
<evidence type="ECO:0000256" key="1">
    <source>
        <dbReference type="SAM" id="Phobius"/>
    </source>
</evidence>
<keyword evidence="3" id="KW-1185">Reference proteome</keyword>
<feature type="transmembrane region" description="Helical" evidence="1">
    <location>
        <begin position="7"/>
        <end position="25"/>
    </location>
</feature>
<name>A0A368LK00_9VIBR</name>
<feature type="transmembrane region" description="Helical" evidence="1">
    <location>
        <begin position="31"/>
        <end position="49"/>
    </location>
</feature>
<evidence type="ECO:0000313" key="2">
    <source>
        <dbReference type="EMBL" id="RCS72151.1"/>
    </source>
</evidence>
<dbReference type="Pfam" id="PF06611">
    <property type="entry name" value="DUF1145"/>
    <property type="match status" value="1"/>
</dbReference>
<comment type="caution">
    <text evidence="2">The sequence shown here is derived from an EMBL/GenBank/DDBJ whole genome shotgun (WGS) entry which is preliminary data.</text>
</comment>
<dbReference type="RefSeq" id="WP_086959030.1">
    <property type="nucleotide sequence ID" value="NZ_AP018680.1"/>
</dbReference>
<accession>A0A368LK00</accession>
<organism evidence="2 3">
    <name type="scientific">Vibrio casei</name>
    <dbReference type="NCBI Taxonomy" id="673372"/>
    <lineage>
        <taxon>Bacteria</taxon>
        <taxon>Pseudomonadati</taxon>
        <taxon>Pseudomonadota</taxon>
        <taxon>Gammaproteobacteria</taxon>
        <taxon>Vibrionales</taxon>
        <taxon>Vibrionaceae</taxon>
        <taxon>Vibrio</taxon>
    </lineage>
</organism>
<protein>
    <submittedName>
        <fullName evidence="2">DUF1145 domain-containing protein</fullName>
    </submittedName>
</protein>
<dbReference type="Proteomes" id="UP000252479">
    <property type="component" value="Unassembled WGS sequence"/>
</dbReference>
<keyword evidence="1" id="KW-0812">Transmembrane</keyword>
<evidence type="ECO:0000313" key="3">
    <source>
        <dbReference type="Proteomes" id="UP000252479"/>
    </source>
</evidence>
<proteinExistence type="predicted"/>
<dbReference type="GeneID" id="303187297"/>
<dbReference type="EMBL" id="QPGL01000001">
    <property type="protein sequence ID" value="RCS72151.1"/>
    <property type="molecule type" value="Genomic_DNA"/>
</dbReference>
<keyword evidence="1" id="KW-1133">Transmembrane helix</keyword>
<dbReference type="PANTHER" id="PTHR38775:SF1">
    <property type="entry name" value="INNER MEMBRANE PROTEIN"/>
    <property type="match status" value="1"/>
</dbReference>
<dbReference type="OrthoDB" id="6401986at2"/>